<proteinExistence type="predicted"/>
<evidence type="ECO:0000313" key="1">
    <source>
        <dbReference type="EMBL" id="QHE90063.1"/>
    </source>
</evidence>
<accession>A0A7L4ZBZ6</accession>
<keyword evidence="1" id="KW-0614">Plasmid</keyword>
<geneLocation type="plasmid" evidence="1">
    <name>pHBRJC7</name>
</geneLocation>
<sequence>MFSLTTTIKPPSSGAFFLLEIYHSNTRKNNYCNYKIQIFSM</sequence>
<dbReference type="EMBL" id="MK630213">
    <property type="protein sequence ID" value="QHE90063.1"/>
    <property type="molecule type" value="Genomic_DNA"/>
</dbReference>
<protein>
    <submittedName>
        <fullName evidence="1">Uncharacterized protein</fullName>
    </submittedName>
</protein>
<reference evidence="1" key="1">
    <citation type="submission" date="2019-03" db="EMBL/GenBank/DDBJ databases">
        <authorList>
            <person name="Gong L."/>
            <person name="Ge Q."/>
            <person name="Yan J."/>
            <person name="Zhang Y."/>
            <person name="Chen Y."/>
            <person name="Pan J."/>
        </authorList>
    </citation>
    <scope>NUCLEOTIDE SEQUENCE</scope>
    <source>
        <strain evidence="1">HBRJC7FQ</strain>
        <plasmid evidence="1">pHBRJC7</plasmid>
    </source>
</reference>
<name>A0A7L4ZBZ6_PROMI</name>
<dbReference type="AlphaFoldDB" id="A0A7L4ZBZ6"/>
<organism evidence="1">
    <name type="scientific">Proteus mirabilis</name>
    <dbReference type="NCBI Taxonomy" id="584"/>
    <lineage>
        <taxon>Bacteria</taxon>
        <taxon>Pseudomonadati</taxon>
        <taxon>Pseudomonadota</taxon>
        <taxon>Gammaproteobacteria</taxon>
        <taxon>Enterobacterales</taxon>
        <taxon>Morganellaceae</taxon>
        <taxon>Proteus</taxon>
    </lineage>
</organism>